<feature type="region of interest" description="Disordered" evidence="7">
    <location>
        <begin position="1"/>
        <end position="20"/>
    </location>
</feature>
<dbReference type="Proteomes" id="UP000562984">
    <property type="component" value="Unassembled WGS sequence"/>
</dbReference>
<evidence type="ECO:0000256" key="3">
    <source>
        <dbReference type="ARBA" id="ARBA00022989"/>
    </source>
</evidence>
<comment type="similarity">
    <text evidence="6">Belongs to the ABC-2 integral membrane protein family.</text>
</comment>
<evidence type="ECO:0000256" key="6">
    <source>
        <dbReference type="RuleBase" id="RU361157"/>
    </source>
</evidence>
<evidence type="ECO:0000256" key="5">
    <source>
        <dbReference type="ARBA" id="ARBA00023251"/>
    </source>
</evidence>
<dbReference type="EMBL" id="JABEND010000013">
    <property type="protein sequence ID" value="NNG37450.1"/>
    <property type="molecule type" value="Genomic_DNA"/>
</dbReference>
<feature type="transmembrane region" description="Helical" evidence="6">
    <location>
        <begin position="76"/>
        <end position="100"/>
    </location>
</feature>
<dbReference type="InterPro" id="IPR047817">
    <property type="entry name" value="ABC2_TM_bact-type"/>
</dbReference>
<keyword evidence="4 6" id="KW-0472">Membrane</keyword>
<evidence type="ECO:0000256" key="4">
    <source>
        <dbReference type="ARBA" id="ARBA00023136"/>
    </source>
</evidence>
<dbReference type="AlphaFoldDB" id="A0A849AG68"/>
<proteinExistence type="inferred from homology"/>
<dbReference type="GO" id="GO:0140359">
    <property type="term" value="F:ABC-type transporter activity"/>
    <property type="evidence" value="ECO:0007669"/>
    <property type="project" value="InterPro"/>
</dbReference>
<evidence type="ECO:0000256" key="1">
    <source>
        <dbReference type="ARBA" id="ARBA00004141"/>
    </source>
</evidence>
<keyword evidence="6" id="KW-0813">Transport</keyword>
<dbReference type="InterPro" id="IPR051784">
    <property type="entry name" value="Nod_factor_ABC_transporter"/>
</dbReference>
<protein>
    <recommendedName>
        <fullName evidence="6">Transport permease protein</fullName>
    </recommendedName>
</protein>
<keyword evidence="6" id="KW-1003">Cell membrane</keyword>
<dbReference type="PROSITE" id="PS51012">
    <property type="entry name" value="ABC_TM2"/>
    <property type="match status" value="1"/>
</dbReference>
<organism evidence="9 10">
    <name type="scientific">Nakamurella aerolata</name>
    <dbReference type="NCBI Taxonomy" id="1656892"/>
    <lineage>
        <taxon>Bacteria</taxon>
        <taxon>Bacillati</taxon>
        <taxon>Actinomycetota</taxon>
        <taxon>Actinomycetes</taxon>
        <taxon>Nakamurellales</taxon>
        <taxon>Nakamurellaceae</taxon>
        <taxon>Nakamurella</taxon>
    </lineage>
</organism>
<evidence type="ECO:0000259" key="8">
    <source>
        <dbReference type="PROSITE" id="PS51012"/>
    </source>
</evidence>
<dbReference type="GO" id="GO:0043190">
    <property type="term" value="C:ATP-binding cassette (ABC) transporter complex"/>
    <property type="evidence" value="ECO:0007669"/>
    <property type="project" value="InterPro"/>
</dbReference>
<evidence type="ECO:0000256" key="7">
    <source>
        <dbReference type="SAM" id="MobiDB-lite"/>
    </source>
</evidence>
<feature type="transmembrane region" description="Helical" evidence="6">
    <location>
        <begin position="161"/>
        <end position="179"/>
    </location>
</feature>
<dbReference type="Pfam" id="PF01061">
    <property type="entry name" value="ABC2_membrane"/>
    <property type="match status" value="1"/>
</dbReference>
<comment type="subcellular location">
    <subcellularLocation>
        <location evidence="6">Cell membrane</location>
        <topology evidence="6">Multi-pass membrane protein</topology>
    </subcellularLocation>
    <subcellularLocation>
        <location evidence="1">Membrane</location>
        <topology evidence="1">Multi-pass membrane protein</topology>
    </subcellularLocation>
</comment>
<feature type="transmembrane region" description="Helical" evidence="6">
    <location>
        <begin position="253"/>
        <end position="275"/>
    </location>
</feature>
<name>A0A849AG68_9ACTN</name>
<dbReference type="PANTHER" id="PTHR43229">
    <property type="entry name" value="NODULATION PROTEIN J"/>
    <property type="match status" value="1"/>
</dbReference>
<feature type="transmembrane region" description="Helical" evidence="6">
    <location>
        <begin position="125"/>
        <end position="149"/>
    </location>
</feature>
<comment type="caution">
    <text evidence="9">The sequence shown here is derived from an EMBL/GenBank/DDBJ whole genome shotgun (WGS) entry which is preliminary data.</text>
</comment>
<dbReference type="PANTHER" id="PTHR43229:SF2">
    <property type="entry name" value="NODULATION PROTEIN J"/>
    <property type="match status" value="1"/>
</dbReference>
<keyword evidence="2 6" id="KW-0812">Transmembrane</keyword>
<keyword evidence="10" id="KW-1185">Reference proteome</keyword>
<dbReference type="InterPro" id="IPR000412">
    <property type="entry name" value="ABC_2_transport"/>
</dbReference>
<evidence type="ECO:0000256" key="2">
    <source>
        <dbReference type="ARBA" id="ARBA00022692"/>
    </source>
</evidence>
<reference evidence="9 10" key="1">
    <citation type="submission" date="2020-05" db="EMBL/GenBank/DDBJ databases">
        <title>Nakamurella sp. DB0629 isolated from air conditioner.</title>
        <authorList>
            <person name="Kim D.H."/>
            <person name="Kim D.-U."/>
        </authorList>
    </citation>
    <scope>NUCLEOTIDE SEQUENCE [LARGE SCALE GENOMIC DNA]</scope>
    <source>
        <strain evidence="9 10">DB0629</strain>
    </source>
</reference>
<feature type="transmembrane region" description="Helical" evidence="6">
    <location>
        <begin position="44"/>
        <end position="64"/>
    </location>
</feature>
<evidence type="ECO:0000313" key="9">
    <source>
        <dbReference type="EMBL" id="NNG37450.1"/>
    </source>
</evidence>
<dbReference type="PIRSF" id="PIRSF006648">
    <property type="entry name" value="DrrB"/>
    <property type="match status" value="1"/>
</dbReference>
<gene>
    <name evidence="9" type="ORF">HKD39_17435</name>
</gene>
<feature type="transmembrane region" description="Helical" evidence="6">
    <location>
        <begin position="186"/>
        <end position="208"/>
    </location>
</feature>
<accession>A0A849AG68</accession>
<keyword evidence="5" id="KW-0046">Antibiotic resistance</keyword>
<feature type="domain" description="ABC transmembrane type-2" evidence="8">
    <location>
        <begin position="42"/>
        <end position="278"/>
    </location>
</feature>
<keyword evidence="3 6" id="KW-1133">Transmembrane helix</keyword>
<dbReference type="InterPro" id="IPR013525">
    <property type="entry name" value="ABC2_TM"/>
</dbReference>
<sequence>MRGRSAESGRSAATPPVRPPGLLRTTLARSRVELLAVFRSRQSLVFTMLFPVLMLVILGSIFSGTVQGTNVEFRQVFIAGVLAAGVMSVAFSGLAMNIAVERDRGLIRRLGVSPMPRAAYFLGKLVRVAVTTLLETLVLLAIAVLAFHLPLPADAQHYLTLAWVLPLGTTACALLAVAYSSLIPHAGAAAAIVTPPFIALQFISGVFFPFGQLPSWMQTVAAFFPLKWLAQGFRYVFLPVGFQRVEPAGNWELGHIALVLGIWAVAMLVVSLLTFRWKSTRVH</sequence>
<evidence type="ECO:0000313" key="10">
    <source>
        <dbReference type="Proteomes" id="UP000562984"/>
    </source>
</evidence>
<dbReference type="GO" id="GO:0046677">
    <property type="term" value="P:response to antibiotic"/>
    <property type="evidence" value="ECO:0007669"/>
    <property type="project" value="UniProtKB-KW"/>
</dbReference>